<dbReference type="STRING" id="1760988.SAMN02949497_3119"/>
<feature type="transmembrane region" description="Helical" evidence="6">
    <location>
        <begin position="6"/>
        <end position="33"/>
    </location>
</feature>
<feature type="transmembrane region" description="Helical" evidence="6">
    <location>
        <begin position="54"/>
        <end position="78"/>
    </location>
</feature>
<dbReference type="OrthoDB" id="5792512at2"/>
<dbReference type="PANTHER" id="PTHR21716">
    <property type="entry name" value="TRANSMEMBRANE PROTEIN"/>
    <property type="match status" value="1"/>
</dbReference>
<evidence type="ECO:0000313" key="8">
    <source>
        <dbReference type="Proteomes" id="UP000192923"/>
    </source>
</evidence>
<comment type="similarity">
    <text evidence="2">Belongs to the autoinducer-2 exporter (AI-2E) (TC 2.A.86) family.</text>
</comment>
<feature type="transmembrane region" description="Helical" evidence="6">
    <location>
        <begin position="140"/>
        <end position="158"/>
    </location>
</feature>
<evidence type="ECO:0000256" key="5">
    <source>
        <dbReference type="ARBA" id="ARBA00023136"/>
    </source>
</evidence>
<dbReference type="Proteomes" id="UP000192923">
    <property type="component" value="Unassembled WGS sequence"/>
</dbReference>
<accession>A0A1Y6D7A8</accession>
<dbReference type="InterPro" id="IPR002549">
    <property type="entry name" value="AI-2E-like"/>
</dbReference>
<dbReference type="PANTHER" id="PTHR21716:SF64">
    <property type="entry name" value="AI-2 TRANSPORT PROTEIN TQSA"/>
    <property type="match status" value="1"/>
</dbReference>
<name>A0A1Y6D7A8_9GAMM</name>
<feature type="transmembrane region" description="Helical" evidence="6">
    <location>
        <begin position="260"/>
        <end position="283"/>
    </location>
</feature>
<gene>
    <name evidence="7" type="ORF">SAMN02949497_3119</name>
</gene>
<evidence type="ECO:0000256" key="6">
    <source>
        <dbReference type="SAM" id="Phobius"/>
    </source>
</evidence>
<proteinExistence type="inferred from homology"/>
<dbReference type="GO" id="GO:0016020">
    <property type="term" value="C:membrane"/>
    <property type="evidence" value="ECO:0007669"/>
    <property type="project" value="UniProtKB-SubCell"/>
</dbReference>
<feature type="transmembrane region" description="Helical" evidence="6">
    <location>
        <begin position="295"/>
        <end position="324"/>
    </location>
</feature>
<keyword evidence="5 6" id="KW-0472">Membrane</keyword>
<dbReference type="RefSeq" id="WP_085214225.1">
    <property type="nucleotide sequence ID" value="NZ_FXAM01000001.1"/>
</dbReference>
<evidence type="ECO:0000256" key="1">
    <source>
        <dbReference type="ARBA" id="ARBA00004141"/>
    </source>
</evidence>
<reference evidence="7 8" key="1">
    <citation type="submission" date="2016-12" db="EMBL/GenBank/DDBJ databases">
        <authorList>
            <person name="Song W.-J."/>
            <person name="Kurnit D.M."/>
        </authorList>
    </citation>
    <scope>NUCLEOTIDE SEQUENCE [LARGE SCALE GENOMIC DNA]</scope>
    <source>
        <strain evidence="7 8">175</strain>
    </source>
</reference>
<keyword evidence="8" id="KW-1185">Reference proteome</keyword>
<comment type="subcellular location">
    <subcellularLocation>
        <location evidence="1">Membrane</location>
        <topology evidence="1">Multi-pass membrane protein</topology>
    </subcellularLocation>
</comment>
<keyword evidence="3 6" id="KW-0812">Transmembrane</keyword>
<evidence type="ECO:0000256" key="4">
    <source>
        <dbReference type="ARBA" id="ARBA00022989"/>
    </source>
</evidence>
<dbReference type="EMBL" id="FXAM01000001">
    <property type="protein sequence ID" value="SMF95745.1"/>
    <property type="molecule type" value="Genomic_DNA"/>
</dbReference>
<protein>
    <submittedName>
        <fullName evidence="7">Predicted PurR-regulated permease PerM</fullName>
    </submittedName>
</protein>
<evidence type="ECO:0000313" key="7">
    <source>
        <dbReference type="EMBL" id="SMF95745.1"/>
    </source>
</evidence>
<feature type="transmembrane region" description="Helical" evidence="6">
    <location>
        <begin position="222"/>
        <end position="248"/>
    </location>
</feature>
<feature type="transmembrane region" description="Helical" evidence="6">
    <location>
        <begin position="199"/>
        <end position="216"/>
    </location>
</feature>
<sequence>MNRWLVLALVGGLGGLLYLLAPMLTPFVGGALVAYLADPWVDRLERVGLRRLPAVILVFSFIVLLFVSLLLLVLPVLAEQVGGFIDDLPAFFRWLQKHFGVKVRLGNLEQVAATLSAYWQKVGGDAAAVLESLTHSGAVIVSWVLNLALIPVVVFYLLRDWNVMLGHIRGLLPRRWVPGTARLVGEVDGVLSAVFRGQFMVMIALGAIYSLGLWLIGLKQGLLIGLIAGLVSFIPYAGAMAGVTLAAIAALAQYGEFSSVISVLVVFGVGHLLEGMWLTPWLIGHRIGLHPVAVIFAVLAGGQLFGFLGVLLALPLAAVVMVLLRHIHGLYKDSDWYGIGSAPPDGE</sequence>
<dbReference type="Pfam" id="PF01594">
    <property type="entry name" value="AI-2E_transport"/>
    <property type="match status" value="1"/>
</dbReference>
<evidence type="ECO:0000256" key="2">
    <source>
        <dbReference type="ARBA" id="ARBA00009773"/>
    </source>
</evidence>
<keyword evidence="4 6" id="KW-1133">Transmembrane helix</keyword>
<organism evidence="7 8">
    <name type="scientific">Methylomagnum ishizawai</name>
    <dbReference type="NCBI Taxonomy" id="1760988"/>
    <lineage>
        <taxon>Bacteria</taxon>
        <taxon>Pseudomonadati</taxon>
        <taxon>Pseudomonadota</taxon>
        <taxon>Gammaproteobacteria</taxon>
        <taxon>Methylococcales</taxon>
        <taxon>Methylococcaceae</taxon>
        <taxon>Methylomagnum</taxon>
    </lineage>
</organism>
<dbReference type="AlphaFoldDB" id="A0A1Y6D7A8"/>
<evidence type="ECO:0000256" key="3">
    <source>
        <dbReference type="ARBA" id="ARBA00022692"/>
    </source>
</evidence>
<dbReference type="GO" id="GO:0055085">
    <property type="term" value="P:transmembrane transport"/>
    <property type="evidence" value="ECO:0007669"/>
    <property type="project" value="TreeGrafter"/>
</dbReference>